<feature type="region of interest" description="Disordered" evidence="1">
    <location>
        <begin position="227"/>
        <end position="250"/>
    </location>
</feature>
<feature type="compositionally biased region" description="Basic and acidic residues" evidence="1">
    <location>
        <begin position="441"/>
        <end position="459"/>
    </location>
</feature>
<evidence type="ECO:0000313" key="2">
    <source>
        <dbReference type="EMBL" id="KAF5329918.1"/>
    </source>
</evidence>
<feature type="compositionally biased region" description="Low complexity" evidence="1">
    <location>
        <begin position="265"/>
        <end position="277"/>
    </location>
</feature>
<feature type="compositionally biased region" description="Polar residues" evidence="1">
    <location>
        <begin position="232"/>
        <end position="249"/>
    </location>
</feature>
<name>A0A8H5BWQ3_9AGAR</name>
<dbReference type="Proteomes" id="UP000559256">
    <property type="component" value="Unassembled WGS sequence"/>
</dbReference>
<feature type="region of interest" description="Disordered" evidence="1">
    <location>
        <begin position="437"/>
        <end position="471"/>
    </location>
</feature>
<evidence type="ECO:0000313" key="3">
    <source>
        <dbReference type="Proteomes" id="UP000559256"/>
    </source>
</evidence>
<proteinExistence type="predicted"/>
<feature type="compositionally biased region" description="Acidic residues" evidence="1">
    <location>
        <begin position="461"/>
        <end position="471"/>
    </location>
</feature>
<organism evidence="2 3">
    <name type="scientific">Tetrapyrgos nigripes</name>
    <dbReference type="NCBI Taxonomy" id="182062"/>
    <lineage>
        <taxon>Eukaryota</taxon>
        <taxon>Fungi</taxon>
        <taxon>Dikarya</taxon>
        <taxon>Basidiomycota</taxon>
        <taxon>Agaricomycotina</taxon>
        <taxon>Agaricomycetes</taxon>
        <taxon>Agaricomycetidae</taxon>
        <taxon>Agaricales</taxon>
        <taxon>Marasmiineae</taxon>
        <taxon>Marasmiaceae</taxon>
        <taxon>Tetrapyrgos</taxon>
    </lineage>
</organism>
<reference evidence="2 3" key="1">
    <citation type="journal article" date="2020" name="ISME J.">
        <title>Uncovering the hidden diversity of litter-decomposition mechanisms in mushroom-forming fungi.</title>
        <authorList>
            <person name="Floudas D."/>
            <person name="Bentzer J."/>
            <person name="Ahren D."/>
            <person name="Johansson T."/>
            <person name="Persson P."/>
            <person name="Tunlid A."/>
        </authorList>
    </citation>
    <scope>NUCLEOTIDE SEQUENCE [LARGE SCALE GENOMIC DNA]</scope>
    <source>
        <strain evidence="2 3">CBS 291.85</strain>
    </source>
</reference>
<feature type="region of interest" description="Disordered" evidence="1">
    <location>
        <begin position="265"/>
        <end position="290"/>
    </location>
</feature>
<evidence type="ECO:0000256" key="1">
    <source>
        <dbReference type="SAM" id="MobiDB-lite"/>
    </source>
</evidence>
<accession>A0A8H5BWQ3</accession>
<sequence length="471" mass="53459">MPRPKLYHTKLERQQANHNKSLKHYHKWISYALLSIAFNAFNRNRDTINTSRRKAYEAEQTAAQLQREEARQDRRAKIELRQRQQAQKHNEAMSPNRTQLLSQLEEYYTCRLQQMRKPPSMWFDTIYHKYVSETTATGVPSGKLDRVILRLGVTVARIDRLEGKIYQEGGISPEFKKAEVMARTMRSYLQWAEEMHFSSVLIVLHNCVIFMPTHHRLTLYPGDIEAEARPSQPETSRVSSQAGQGTQSHPVHGFASSLLAAIPRPSSVPPQSSLPSSMPDPPPYTSTSVSSTRGEVTVFYGFNRCPSPQELLEKWPLGQRDAGYVVSQGTRLGFFAHWSIVVALTNGVSGHYQKKFEHFDEALQEYSQVHAGTSLAYPSPEILSRPSALTCPNRLFSYADPQLQNQDLEFEIDTHQNIRVYAGLRDAPSTVNRVAVQATQEDGHSRDHLGTGALRRQEPIDISDGESEDED</sequence>
<gene>
    <name evidence="2" type="ORF">D9758_018798</name>
</gene>
<dbReference type="InterPro" id="IPR009027">
    <property type="entry name" value="Ribosomal_bL9/RNase_H1_N"/>
</dbReference>
<dbReference type="SUPFAM" id="SSF55658">
    <property type="entry name" value="L9 N-domain-like"/>
    <property type="match status" value="1"/>
</dbReference>
<dbReference type="AlphaFoldDB" id="A0A8H5BWQ3"/>
<dbReference type="EMBL" id="JAACJM010000340">
    <property type="protein sequence ID" value="KAF5329918.1"/>
    <property type="molecule type" value="Genomic_DNA"/>
</dbReference>
<comment type="caution">
    <text evidence="2">The sequence shown here is derived from an EMBL/GenBank/DDBJ whole genome shotgun (WGS) entry which is preliminary data.</text>
</comment>
<protein>
    <submittedName>
        <fullName evidence="2">Uncharacterized protein</fullName>
    </submittedName>
</protein>
<keyword evidence="3" id="KW-1185">Reference proteome</keyword>